<accession>A0AAW0N438</accession>
<sequence>MQKEHRQKEMTERKELYRFKVFEEGLPYRAHYDSEEELPLELQRSPIRTSESDQTQLMV</sequence>
<dbReference type="EMBL" id="JBBPFD010000020">
    <property type="protein sequence ID" value="KAK7884628.1"/>
    <property type="molecule type" value="Genomic_DNA"/>
</dbReference>
<name>A0AAW0N438_9GOBI</name>
<evidence type="ECO:0000256" key="1">
    <source>
        <dbReference type="SAM" id="MobiDB-lite"/>
    </source>
</evidence>
<gene>
    <name evidence="2" type="ORF">WMY93_027751</name>
</gene>
<keyword evidence="3" id="KW-1185">Reference proteome</keyword>
<proteinExistence type="predicted"/>
<evidence type="ECO:0000313" key="3">
    <source>
        <dbReference type="Proteomes" id="UP001460270"/>
    </source>
</evidence>
<reference evidence="3" key="1">
    <citation type="submission" date="2024-04" db="EMBL/GenBank/DDBJ databases">
        <title>Salinicola lusitanus LLJ914,a marine bacterium isolated from the Okinawa Trough.</title>
        <authorList>
            <person name="Li J."/>
        </authorList>
    </citation>
    <scope>NUCLEOTIDE SEQUENCE [LARGE SCALE GENOMIC DNA]</scope>
</reference>
<comment type="caution">
    <text evidence="2">The sequence shown here is derived from an EMBL/GenBank/DDBJ whole genome shotgun (WGS) entry which is preliminary data.</text>
</comment>
<feature type="compositionally biased region" description="Polar residues" evidence="1">
    <location>
        <begin position="46"/>
        <end position="59"/>
    </location>
</feature>
<organism evidence="2 3">
    <name type="scientific">Mugilogobius chulae</name>
    <name type="common">yellowstripe goby</name>
    <dbReference type="NCBI Taxonomy" id="88201"/>
    <lineage>
        <taxon>Eukaryota</taxon>
        <taxon>Metazoa</taxon>
        <taxon>Chordata</taxon>
        <taxon>Craniata</taxon>
        <taxon>Vertebrata</taxon>
        <taxon>Euteleostomi</taxon>
        <taxon>Actinopterygii</taxon>
        <taxon>Neopterygii</taxon>
        <taxon>Teleostei</taxon>
        <taxon>Neoteleostei</taxon>
        <taxon>Acanthomorphata</taxon>
        <taxon>Gobiaria</taxon>
        <taxon>Gobiiformes</taxon>
        <taxon>Gobioidei</taxon>
        <taxon>Gobiidae</taxon>
        <taxon>Gobionellinae</taxon>
        <taxon>Mugilogobius</taxon>
    </lineage>
</organism>
<dbReference type="Gene3D" id="1.20.245.10">
    <property type="entry name" value="Lipoxygenase-1, Domain 5"/>
    <property type="match status" value="1"/>
</dbReference>
<protein>
    <submittedName>
        <fullName evidence="2">Uncharacterized protein</fullName>
    </submittedName>
</protein>
<dbReference type="Proteomes" id="UP001460270">
    <property type="component" value="Unassembled WGS sequence"/>
</dbReference>
<feature type="region of interest" description="Disordered" evidence="1">
    <location>
        <begin position="36"/>
        <end position="59"/>
    </location>
</feature>
<evidence type="ECO:0000313" key="2">
    <source>
        <dbReference type="EMBL" id="KAK7884628.1"/>
    </source>
</evidence>
<dbReference type="AlphaFoldDB" id="A0AAW0N438"/>